<dbReference type="AlphaFoldDB" id="A0A0V1BZ69"/>
<proteinExistence type="predicted"/>
<sequence>MKKGKIAAYSKAAFLKMPRPSLIKCEQVDHTDVKSPRSARSACQSLVKTVEHMWIQFLEPLNLFQGPPTRSVVSGSLCWEEMIKAETSPASQQDTVNLLSATCVLANQTVCRLPEMGPSPS</sequence>
<accession>A0A0V1BZ69</accession>
<gene>
    <name evidence="1" type="ORF">T01_12473</name>
</gene>
<dbReference type="OrthoDB" id="5917731at2759"/>
<reference evidence="1 2" key="1">
    <citation type="submission" date="2015-01" db="EMBL/GenBank/DDBJ databases">
        <title>Evolution of Trichinella species and genotypes.</title>
        <authorList>
            <person name="Korhonen P.K."/>
            <person name="Edoardo P."/>
            <person name="Giuseppe L.R."/>
            <person name="Gasser R.B."/>
        </authorList>
    </citation>
    <scope>NUCLEOTIDE SEQUENCE [LARGE SCALE GENOMIC DNA]</scope>
    <source>
        <strain evidence="1">ISS3</strain>
    </source>
</reference>
<dbReference type="EMBL" id="JYDH01000004">
    <property type="protein sequence ID" value="KRY42262.1"/>
    <property type="molecule type" value="Genomic_DNA"/>
</dbReference>
<evidence type="ECO:0000313" key="1">
    <source>
        <dbReference type="EMBL" id="KRY42262.1"/>
    </source>
</evidence>
<evidence type="ECO:0000313" key="2">
    <source>
        <dbReference type="Proteomes" id="UP000054776"/>
    </source>
</evidence>
<organism evidence="1 2">
    <name type="scientific">Trichinella spiralis</name>
    <name type="common">Trichina worm</name>
    <dbReference type="NCBI Taxonomy" id="6334"/>
    <lineage>
        <taxon>Eukaryota</taxon>
        <taxon>Metazoa</taxon>
        <taxon>Ecdysozoa</taxon>
        <taxon>Nematoda</taxon>
        <taxon>Enoplea</taxon>
        <taxon>Dorylaimia</taxon>
        <taxon>Trichinellida</taxon>
        <taxon>Trichinellidae</taxon>
        <taxon>Trichinella</taxon>
    </lineage>
</organism>
<dbReference type="InParanoid" id="A0A0V1BZ69"/>
<keyword evidence="2" id="KW-1185">Reference proteome</keyword>
<comment type="caution">
    <text evidence="1">The sequence shown here is derived from an EMBL/GenBank/DDBJ whole genome shotgun (WGS) entry which is preliminary data.</text>
</comment>
<protein>
    <submittedName>
        <fullName evidence="1">Uncharacterized protein</fullName>
    </submittedName>
</protein>
<dbReference type="Proteomes" id="UP000054776">
    <property type="component" value="Unassembled WGS sequence"/>
</dbReference>
<name>A0A0V1BZ69_TRISP</name>